<dbReference type="EMBL" id="CAIIXF020000008">
    <property type="protein sequence ID" value="CAH1791793.1"/>
    <property type="molecule type" value="Genomic_DNA"/>
</dbReference>
<feature type="non-terminal residue" evidence="1">
    <location>
        <position position="1"/>
    </location>
</feature>
<reference evidence="1" key="1">
    <citation type="submission" date="2022-03" db="EMBL/GenBank/DDBJ databases">
        <authorList>
            <person name="Martin C."/>
        </authorList>
    </citation>
    <scope>NUCLEOTIDE SEQUENCE</scope>
</reference>
<dbReference type="OrthoDB" id="6156512at2759"/>
<evidence type="ECO:0000313" key="2">
    <source>
        <dbReference type="Proteomes" id="UP000749559"/>
    </source>
</evidence>
<proteinExistence type="predicted"/>
<gene>
    <name evidence="1" type="ORF">OFUS_LOCUS16840</name>
</gene>
<organism evidence="1 2">
    <name type="scientific">Owenia fusiformis</name>
    <name type="common">Polychaete worm</name>
    <dbReference type="NCBI Taxonomy" id="6347"/>
    <lineage>
        <taxon>Eukaryota</taxon>
        <taxon>Metazoa</taxon>
        <taxon>Spiralia</taxon>
        <taxon>Lophotrochozoa</taxon>
        <taxon>Annelida</taxon>
        <taxon>Polychaeta</taxon>
        <taxon>Sedentaria</taxon>
        <taxon>Canalipalpata</taxon>
        <taxon>Sabellida</taxon>
        <taxon>Oweniida</taxon>
        <taxon>Oweniidae</taxon>
        <taxon>Owenia</taxon>
    </lineage>
</organism>
<dbReference type="Proteomes" id="UP000749559">
    <property type="component" value="Unassembled WGS sequence"/>
</dbReference>
<accession>A0A8S4PFC5</accession>
<sequence>YTWDYIDGEDEAKSNSVGFLEQLMSNDHLENYDNEEMNLIEATTVYQSTPKRQSTKQDYDIEKDIPELQSISSILKHNSDESPKSMNAQNKEIQDYEESDELEILQLGLGGLDPHSIVLVETRGFPHGAIKSPDTTDETNSTRILCTDIDNDDLGVNLLNSSSSSTQSNIDSLEQSMVKSCIVTESETTPNDVPVGVCKENVPSQFGLHKYFPPTLICTHPSPYVGKDDDKNKLAQISNDILTKLGRQNHNGHPKILFGADNKVNANMLDLIHDPVNCDFEIFLPEVPCLHLRKSMINTTLNAYQNAGLIQILRYMKEDDKCDWRKLLGGEQIDMGTKVTKRIADSLHIASMISFMEYLPPDEAHNLFQDLTKNEGPKMPLFGTQDIRSS</sequence>
<dbReference type="AlphaFoldDB" id="A0A8S4PFC5"/>
<keyword evidence="2" id="KW-1185">Reference proteome</keyword>
<evidence type="ECO:0000313" key="1">
    <source>
        <dbReference type="EMBL" id="CAH1791793.1"/>
    </source>
</evidence>
<name>A0A8S4PFC5_OWEFU</name>
<protein>
    <submittedName>
        <fullName evidence="1">Uncharacterized protein</fullName>
    </submittedName>
</protein>
<comment type="caution">
    <text evidence="1">The sequence shown here is derived from an EMBL/GenBank/DDBJ whole genome shotgun (WGS) entry which is preliminary data.</text>
</comment>